<keyword evidence="1" id="KW-0472">Membrane</keyword>
<evidence type="ECO:0000256" key="1">
    <source>
        <dbReference type="SAM" id="Phobius"/>
    </source>
</evidence>
<evidence type="ECO:0000313" key="2">
    <source>
        <dbReference type="EMBL" id="MBC8591162.1"/>
    </source>
</evidence>
<keyword evidence="1" id="KW-1133">Transmembrane helix</keyword>
<evidence type="ECO:0000313" key="3">
    <source>
        <dbReference type="Proteomes" id="UP000601522"/>
    </source>
</evidence>
<proteinExistence type="predicted"/>
<comment type="caution">
    <text evidence="2">The sequence shown here is derived from an EMBL/GenBank/DDBJ whole genome shotgun (WGS) entry which is preliminary data.</text>
</comment>
<organism evidence="2 3">
    <name type="scientific">Wansuia hejianensis</name>
    <dbReference type="NCBI Taxonomy" id="2763667"/>
    <lineage>
        <taxon>Bacteria</taxon>
        <taxon>Bacillati</taxon>
        <taxon>Bacillota</taxon>
        <taxon>Clostridia</taxon>
        <taxon>Lachnospirales</taxon>
        <taxon>Lachnospiraceae</taxon>
        <taxon>Wansuia</taxon>
    </lineage>
</organism>
<name>A0A926IHY0_9FIRM</name>
<keyword evidence="1" id="KW-0812">Transmembrane</keyword>
<accession>A0A926IHY0</accession>
<dbReference type="Proteomes" id="UP000601522">
    <property type="component" value="Unassembled WGS sequence"/>
</dbReference>
<dbReference type="AlphaFoldDB" id="A0A926IHY0"/>
<feature type="transmembrane region" description="Helical" evidence="1">
    <location>
        <begin position="28"/>
        <end position="44"/>
    </location>
</feature>
<keyword evidence="3" id="KW-1185">Reference proteome</keyword>
<dbReference type="RefSeq" id="WP_249324027.1">
    <property type="nucleotide sequence ID" value="NZ_JACRTK010000003.1"/>
</dbReference>
<sequence length="47" mass="4962">MKKQNVGFAFLLLGLILAVRQDLIAGAGIALGIIGLIVIIKDSLENK</sequence>
<reference evidence="2 3" key="1">
    <citation type="submission" date="2020-08" db="EMBL/GenBank/DDBJ databases">
        <title>Genome public.</title>
        <authorList>
            <person name="Liu C."/>
            <person name="Sun Q."/>
        </authorList>
    </citation>
    <scope>NUCLEOTIDE SEQUENCE [LARGE SCALE GENOMIC DNA]</scope>
    <source>
        <strain evidence="2 3">NSJ-26</strain>
    </source>
</reference>
<dbReference type="EMBL" id="JACRTK010000003">
    <property type="protein sequence ID" value="MBC8591162.1"/>
    <property type="molecule type" value="Genomic_DNA"/>
</dbReference>
<protein>
    <submittedName>
        <fullName evidence="2">Uncharacterized protein</fullName>
    </submittedName>
</protein>
<gene>
    <name evidence="2" type="ORF">H8689_08560</name>
</gene>